<gene>
    <name evidence="1" type="ORF">S7S_01765</name>
</gene>
<dbReference type="KEGG" id="apac:S7S_01765"/>
<organism evidence="1 2">
    <name type="scientific">Isoalcanivorax pacificus W11-5</name>
    <dbReference type="NCBI Taxonomy" id="391936"/>
    <lineage>
        <taxon>Bacteria</taxon>
        <taxon>Pseudomonadati</taxon>
        <taxon>Pseudomonadota</taxon>
        <taxon>Gammaproteobacteria</taxon>
        <taxon>Oceanospirillales</taxon>
        <taxon>Alcanivoracaceae</taxon>
        <taxon>Isoalcanivorax</taxon>
    </lineage>
</organism>
<reference evidence="1 2" key="1">
    <citation type="journal article" date="2012" name="J. Bacteriol.">
        <title>Genome sequence of an alkane-degrading bacterium, Alcanivorax pacificus type strain W11-5, isolated from deep sea sediment.</title>
        <authorList>
            <person name="Lai Q."/>
            <person name="Shao Z."/>
        </authorList>
    </citation>
    <scope>NUCLEOTIDE SEQUENCE [LARGE SCALE GENOMIC DNA]</scope>
    <source>
        <strain evidence="1 2">W11-5</strain>
    </source>
</reference>
<keyword evidence="2" id="KW-1185">Reference proteome</keyword>
<dbReference type="EMBL" id="CP004387">
    <property type="protein sequence ID" value="AJD46777.1"/>
    <property type="molecule type" value="Genomic_DNA"/>
</dbReference>
<name>A0A0B4XK26_9GAMM</name>
<evidence type="ECO:0000313" key="2">
    <source>
        <dbReference type="Proteomes" id="UP000006764"/>
    </source>
</evidence>
<dbReference type="HOGENOM" id="CLU_1197758_0_0_6"/>
<proteinExistence type="predicted"/>
<dbReference type="AlphaFoldDB" id="A0A0B4XK26"/>
<sequence>MEGERDGDMYYAPAAAYAMDLGINTFRGEVILDERCDNQGGSSTFWDGSGRQFRIDYLRIENHPLIGAPRFASDMTLLNLVLNNYLRERVATAPLVTSVEALHREFLQDSTPRALFAVVSLDVDSQRAPDTRAVDGTHYYGFLLFRQGEMIYVVQHRQPVLMPEKMKSVLLRLADAMEIPGRVRSDTDIERLRRALSRMAPQGRIEPARLCSAAAQGESS</sequence>
<accession>A0A0B4XK26</accession>
<protein>
    <submittedName>
        <fullName evidence="1">Uncharacterized protein</fullName>
    </submittedName>
</protein>
<dbReference type="STRING" id="391936.S7S_01765"/>
<dbReference type="Proteomes" id="UP000006764">
    <property type="component" value="Chromosome"/>
</dbReference>
<evidence type="ECO:0000313" key="1">
    <source>
        <dbReference type="EMBL" id="AJD46777.1"/>
    </source>
</evidence>